<proteinExistence type="predicted"/>
<dbReference type="GO" id="GO:0006888">
    <property type="term" value="P:endoplasmic reticulum to Golgi vesicle-mediated transport"/>
    <property type="evidence" value="ECO:0007669"/>
    <property type="project" value="InterPro"/>
</dbReference>
<protein>
    <submittedName>
        <fullName evidence="1">Uncharacterized protein</fullName>
    </submittedName>
</protein>
<sequence>MECIPLQNGVWRVQIPRMLVHSILSRHSSSSSYMEGEDHTSPSLGYIVRCPNCKTQMIKTVKVDKYGDRTIVWVCPVCGLESREYIA</sequence>
<dbReference type="GO" id="GO:0008270">
    <property type="term" value="F:zinc ion binding"/>
    <property type="evidence" value="ECO:0007669"/>
    <property type="project" value="InterPro"/>
</dbReference>
<reference evidence="1" key="1">
    <citation type="submission" date="2020-03" db="EMBL/GenBank/DDBJ databases">
        <title>The deep terrestrial virosphere.</title>
        <authorList>
            <person name="Holmfeldt K."/>
            <person name="Nilsson E."/>
            <person name="Simone D."/>
            <person name="Lopez-Fernandez M."/>
            <person name="Wu X."/>
            <person name="de Brujin I."/>
            <person name="Lundin D."/>
            <person name="Andersson A."/>
            <person name="Bertilsson S."/>
            <person name="Dopson M."/>
        </authorList>
    </citation>
    <scope>NUCLEOTIDE SEQUENCE</scope>
    <source>
        <strain evidence="1">MM171A01625</strain>
    </source>
</reference>
<dbReference type="GO" id="GO:0030127">
    <property type="term" value="C:COPII vesicle coat"/>
    <property type="evidence" value="ECO:0007669"/>
    <property type="project" value="InterPro"/>
</dbReference>
<gene>
    <name evidence="1" type="ORF">MM171A01625_0005</name>
</gene>
<dbReference type="InterPro" id="IPR036174">
    <property type="entry name" value="Znf_Sec23_Sec24_sf"/>
</dbReference>
<name>A0A6M3LTP0_9ZZZZ</name>
<evidence type="ECO:0000313" key="1">
    <source>
        <dbReference type="EMBL" id="QJA98707.1"/>
    </source>
</evidence>
<accession>A0A6M3LTP0</accession>
<dbReference type="AlphaFoldDB" id="A0A6M3LTP0"/>
<dbReference type="EMBL" id="MT143602">
    <property type="protein sequence ID" value="QJA98707.1"/>
    <property type="molecule type" value="Genomic_DNA"/>
</dbReference>
<organism evidence="1">
    <name type="scientific">viral metagenome</name>
    <dbReference type="NCBI Taxonomy" id="1070528"/>
    <lineage>
        <taxon>unclassified sequences</taxon>
        <taxon>metagenomes</taxon>
        <taxon>organismal metagenomes</taxon>
    </lineage>
</organism>
<dbReference type="SUPFAM" id="SSF82919">
    <property type="entry name" value="Zn-finger domain of Sec23/24"/>
    <property type="match status" value="1"/>
</dbReference>
<dbReference type="GO" id="GO:0006886">
    <property type="term" value="P:intracellular protein transport"/>
    <property type="evidence" value="ECO:0007669"/>
    <property type="project" value="InterPro"/>
</dbReference>